<evidence type="ECO:0000256" key="5">
    <source>
        <dbReference type="HAMAP-Rule" id="MF_00010"/>
    </source>
</evidence>
<comment type="subcellular location">
    <subcellularLocation>
        <location evidence="5">Cell membrane</location>
        <topology evidence="5">Multi-pass membrane protein</topology>
    </subcellularLocation>
</comment>
<feature type="transmembrane region" description="Helical" evidence="5">
    <location>
        <begin position="87"/>
        <end position="106"/>
    </location>
</feature>
<organism evidence="6 7">
    <name type="scientific">Ketogulonicigenium robustum</name>
    <dbReference type="NCBI Taxonomy" id="92947"/>
    <lineage>
        <taxon>Bacteria</taxon>
        <taxon>Pseudomonadati</taxon>
        <taxon>Pseudomonadota</taxon>
        <taxon>Alphaproteobacteria</taxon>
        <taxon>Rhodobacterales</taxon>
        <taxon>Roseobacteraceae</taxon>
        <taxon>Ketogulonicigenium</taxon>
    </lineage>
</organism>
<dbReference type="KEGG" id="kro:BVG79_00094"/>
<reference evidence="6 7" key="1">
    <citation type="submission" date="2017-02" db="EMBL/GenBank/DDBJ databases">
        <title>Ketogulonicigenium robustum SPU B003 Genome sequencing and assembly.</title>
        <authorList>
            <person name="Li Y."/>
            <person name="Liu L."/>
            <person name="Wang C."/>
            <person name="Zhang M."/>
            <person name="Zhang T."/>
            <person name="Zhang Y."/>
        </authorList>
    </citation>
    <scope>NUCLEOTIDE SEQUENCE [LARGE SCALE GENOMIC DNA]</scope>
    <source>
        <strain evidence="6 7">SPU_B003</strain>
    </source>
</reference>
<name>A0A1W6NW57_9RHOB</name>
<dbReference type="AlphaFoldDB" id="A0A1W6NW57"/>
<evidence type="ECO:0000256" key="1">
    <source>
        <dbReference type="ARBA" id="ARBA00022475"/>
    </source>
</evidence>
<evidence type="ECO:0000313" key="7">
    <source>
        <dbReference type="Proteomes" id="UP000242447"/>
    </source>
</evidence>
<keyword evidence="7" id="KW-1185">Reference proteome</keyword>
<feature type="transmembrane region" description="Helical" evidence="5">
    <location>
        <begin position="62"/>
        <end position="80"/>
    </location>
</feature>
<dbReference type="EMBL" id="CP019937">
    <property type="protein sequence ID" value="ARO13454.1"/>
    <property type="molecule type" value="Genomic_DNA"/>
</dbReference>
<comment type="similarity">
    <text evidence="5">Belongs to the UPF0060 family.</text>
</comment>
<dbReference type="Proteomes" id="UP000242447">
    <property type="component" value="Chromosome"/>
</dbReference>
<evidence type="ECO:0000313" key="6">
    <source>
        <dbReference type="EMBL" id="ARO13454.1"/>
    </source>
</evidence>
<dbReference type="PANTHER" id="PTHR36116:SF1">
    <property type="entry name" value="UPF0060 MEMBRANE PROTEIN YNFA"/>
    <property type="match status" value="1"/>
</dbReference>
<feature type="transmembrane region" description="Helical" evidence="5">
    <location>
        <begin position="34"/>
        <end position="50"/>
    </location>
</feature>
<dbReference type="HAMAP" id="MF_00010">
    <property type="entry name" value="UPF0060"/>
    <property type="match status" value="1"/>
</dbReference>
<keyword evidence="4 5" id="KW-0472">Membrane</keyword>
<feature type="transmembrane region" description="Helical" evidence="5">
    <location>
        <begin position="6"/>
        <end position="27"/>
    </location>
</feature>
<keyword evidence="1 5" id="KW-1003">Cell membrane</keyword>
<keyword evidence="3 5" id="KW-1133">Transmembrane helix</keyword>
<evidence type="ECO:0000256" key="4">
    <source>
        <dbReference type="ARBA" id="ARBA00023136"/>
    </source>
</evidence>
<evidence type="ECO:0000256" key="2">
    <source>
        <dbReference type="ARBA" id="ARBA00022692"/>
    </source>
</evidence>
<dbReference type="InterPro" id="IPR003844">
    <property type="entry name" value="UPF0060"/>
</dbReference>
<accession>A0A1W6NW57</accession>
<keyword evidence="2 5" id="KW-0812">Transmembrane</keyword>
<dbReference type="NCBIfam" id="NF002586">
    <property type="entry name" value="PRK02237.1"/>
    <property type="match status" value="1"/>
</dbReference>
<evidence type="ECO:0000256" key="3">
    <source>
        <dbReference type="ARBA" id="ARBA00022989"/>
    </source>
</evidence>
<dbReference type="Pfam" id="PF02694">
    <property type="entry name" value="UPF0060"/>
    <property type="match status" value="1"/>
</dbReference>
<dbReference type="RefSeq" id="WP_198167860.1">
    <property type="nucleotide sequence ID" value="NZ_CP019937.1"/>
</dbReference>
<dbReference type="SUPFAM" id="SSF103481">
    <property type="entry name" value="Multidrug resistance efflux transporter EmrE"/>
    <property type="match status" value="1"/>
</dbReference>
<dbReference type="PANTHER" id="PTHR36116">
    <property type="entry name" value="UPF0060 MEMBRANE PROTEIN YNFA"/>
    <property type="match status" value="1"/>
</dbReference>
<dbReference type="STRING" id="92947.BVG79_00094"/>
<gene>
    <name evidence="6" type="ORF">BVG79_00094</name>
</gene>
<proteinExistence type="inferred from homology"/>
<sequence length="110" mass="12000">MTLPVLGLYLAAALAEIVGCFTFWMWARLDRSPLWLAPGMVALALFAWLLTHAPADTAGRSFAVYGGVYICASLLWMWVAEQTRPDLWDVLGGAICLFGAALILWAPRAS</sequence>
<dbReference type="InterPro" id="IPR037185">
    <property type="entry name" value="EmrE-like"/>
</dbReference>
<dbReference type="GO" id="GO:0005886">
    <property type="term" value="C:plasma membrane"/>
    <property type="evidence" value="ECO:0007669"/>
    <property type="project" value="UniProtKB-SubCell"/>
</dbReference>
<protein>
    <submittedName>
        <fullName evidence="6">Uncharacterized protein</fullName>
    </submittedName>
</protein>